<dbReference type="Pfam" id="PF20150">
    <property type="entry name" value="2EXR"/>
    <property type="match status" value="1"/>
</dbReference>
<accession>A0A2J6RYU4</accession>
<protein>
    <recommendedName>
        <fullName evidence="1">2EXR domain-containing protein</fullName>
    </recommendedName>
</protein>
<dbReference type="PANTHER" id="PTHR35910">
    <property type="entry name" value="2EXR DOMAIN-CONTAINING PROTEIN"/>
    <property type="match status" value="1"/>
</dbReference>
<evidence type="ECO:0000313" key="3">
    <source>
        <dbReference type="Proteomes" id="UP000235786"/>
    </source>
</evidence>
<dbReference type="EMBL" id="KZ613942">
    <property type="protein sequence ID" value="PMD43680.1"/>
    <property type="molecule type" value="Genomic_DNA"/>
</dbReference>
<organism evidence="2 3">
    <name type="scientific">Hyaloscypha variabilis (strain UAMH 11265 / GT02V1 / F)</name>
    <name type="common">Meliniomyces variabilis</name>
    <dbReference type="NCBI Taxonomy" id="1149755"/>
    <lineage>
        <taxon>Eukaryota</taxon>
        <taxon>Fungi</taxon>
        <taxon>Dikarya</taxon>
        <taxon>Ascomycota</taxon>
        <taxon>Pezizomycotina</taxon>
        <taxon>Leotiomycetes</taxon>
        <taxon>Helotiales</taxon>
        <taxon>Hyaloscyphaceae</taxon>
        <taxon>Hyaloscypha</taxon>
        <taxon>Hyaloscypha variabilis</taxon>
    </lineage>
</organism>
<evidence type="ECO:0000313" key="2">
    <source>
        <dbReference type="EMBL" id="PMD43680.1"/>
    </source>
</evidence>
<evidence type="ECO:0000259" key="1">
    <source>
        <dbReference type="Pfam" id="PF20150"/>
    </source>
</evidence>
<gene>
    <name evidence="2" type="ORF">L207DRAFT_510187</name>
</gene>
<dbReference type="PANTHER" id="PTHR35910:SF6">
    <property type="entry name" value="2EXR DOMAIN-CONTAINING PROTEIN"/>
    <property type="match status" value="1"/>
</dbReference>
<reference evidence="2 3" key="1">
    <citation type="submission" date="2016-04" db="EMBL/GenBank/DDBJ databases">
        <title>A degradative enzymes factory behind the ericoid mycorrhizal symbiosis.</title>
        <authorList>
            <consortium name="DOE Joint Genome Institute"/>
            <person name="Martino E."/>
            <person name="Morin E."/>
            <person name="Grelet G."/>
            <person name="Kuo A."/>
            <person name="Kohler A."/>
            <person name="Daghino S."/>
            <person name="Barry K."/>
            <person name="Choi C."/>
            <person name="Cichocki N."/>
            <person name="Clum A."/>
            <person name="Copeland A."/>
            <person name="Hainaut M."/>
            <person name="Haridas S."/>
            <person name="Labutti K."/>
            <person name="Lindquist E."/>
            <person name="Lipzen A."/>
            <person name="Khouja H.-R."/>
            <person name="Murat C."/>
            <person name="Ohm R."/>
            <person name="Olson A."/>
            <person name="Spatafora J."/>
            <person name="Veneault-Fourrey C."/>
            <person name="Henrissat B."/>
            <person name="Grigoriev I."/>
            <person name="Martin F."/>
            <person name="Perotto S."/>
        </authorList>
    </citation>
    <scope>NUCLEOTIDE SEQUENCE [LARGE SCALE GENOMIC DNA]</scope>
    <source>
        <strain evidence="2 3">F</strain>
    </source>
</reference>
<dbReference type="AlphaFoldDB" id="A0A2J6RYU4"/>
<sequence>MAESSKVDGVPPLTQFTLFPNLPKELRIRVWQLAAREPRVVEICWVREAQDRFRGIWDEFTPPNPPVFYSPTPIPFVLHINRESRGIALENYALSFPQESRPAQIYYSPSVDILYFPGWSSIHICPFKEATTPEAKDSIRRIAIDNLIWITGWENRQGSIENGIKIAGFGNLEEFLLVTRERHDTGRPFRREFMNSQKGLPKFEEYADDDRNVRFDLEGEMKDCIAEFERIKVLDSAWKMPEIRYLRLKRDGVIV</sequence>
<name>A0A2J6RYU4_HYAVF</name>
<proteinExistence type="predicted"/>
<feature type="domain" description="2EXR" evidence="1">
    <location>
        <begin position="16"/>
        <end position="114"/>
    </location>
</feature>
<keyword evidence="3" id="KW-1185">Reference proteome</keyword>
<dbReference type="InterPro" id="IPR045518">
    <property type="entry name" value="2EXR"/>
</dbReference>
<dbReference type="OrthoDB" id="3445278at2759"/>
<dbReference type="Proteomes" id="UP000235786">
    <property type="component" value="Unassembled WGS sequence"/>
</dbReference>